<name>A0A1B1A8Y6_9RHOB</name>
<dbReference type="InterPro" id="IPR005586">
    <property type="entry name" value="ABC_trans_aux"/>
</dbReference>
<dbReference type="Gene3D" id="3.40.50.10610">
    <property type="entry name" value="ABC-type transport auxiliary lipoprotein component"/>
    <property type="match status" value="1"/>
</dbReference>
<gene>
    <name evidence="3" type="ORF">K529_019910</name>
</gene>
<dbReference type="OrthoDB" id="7858211at2"/>
<feature type="domain" description="ABC-type transport auxiliary lipoprotein component" evidence="2">
    <location>
        <begin position="26"/>
        <end position="182"/>
    </location>
</feature>
<protein>
    <recommendedName>
        <fullName evidence="2">ABC-type transport auxiliary lipoprotein component domain-containing protein</fullName>
    </recommendedName>
</protein>
<dbReference type="Proteomes" id="UP000013243">
    <property type="component" value="Plasmid unnamed1"/>
</dbReference>
<dbReference type="PROSITE" id="PS51257">
    <property type="entry name" value="PROKAR_LIPOPROTEIN"/>
    <property type="match status" value="1"/>
</dbReference>
<feature type="signal peptide" evidence="1">
    <location>
        <begin position="1"/>
        <end position="23"/>
    </location>
</feature>
<geneLocation type="plasmid" evidence="3">
    <name>unnamed1</name>
</geneLocation>
<dbReference type="AlphaFoldDB" id="A0A1B1A8Y6"/>
<keyword evidence="3" id="KW-0614">Plasmid</keyword>
<dbReference type="KEGG" id="rmb:K529_019910"/>
<evidence type="ECO:0000313" key="3">
    <source>
        <dbReference type="EMBL" id="ANP43023.1"/>
    </source>
</evidence>
<sequence>MKKLFAFLCVATALTACSGSNDARYLIAATPGEPVKNLSSRSIEVRLLSLPTYASASEIVSEGEGGALFNEDRAQWADDPARGMSVALARGLSDRTGAAVAVEPWPLNTPADVRLDVRVDQSYARADGVFEFSGQYAVSSPEGRVREFVKRFDIETPVAEPGPAAAARALSAALAELSRQVASSM</sequence>
<proteinExistence type="predicted"/>
<dbReference type="EMBL" id="CP015231">
    <property type="protein sequence ID" value="ANP43023.1"/>
    <property type="molecule type" value="Genomic_DNA"/>
</dbReference>
<dbReference type="RefSeq" id="WP_046002810.1">
    <property type="nucleotide sequence ID" value="NZ_CP015231.1"/>
</dbReference>
<keyword evidence="1" id="KW-0732">Signal</keyword>
<feature type="chain" id="PRO_5008518519" description="ABC-type transport auxiliary lipoprotein component domain-containing protein" evidence="1">
    <location>
        <begin position="24"/>
        <end position="185"/>
    </location>
</feature>
<dbReference type="SUPFAM" id="SSF159594">
    <property type="entry name" value="XCC0632-like"/>
    <property type="match status" value="1"/>
</dbReference>
<reference evidence="3" key="2">
    <citation type="submission" date="2016-04" db="EMBL/GenBank/DDBJ databases">
        <authorList>
            <person name="Evans L.H."/>
            <person name="Alamgir A."/>
            <person name="Owens N."/>
            <person name="Weber N.D."/>
            <person name="Virtaneva K."/>
            <person name="Barbian K."/>
            <person name="Babar A."/>
            <person name="Rosenke K."/>
        </authorList>
    </citation>
    <scope>NUCLEOTIDE SEQUENCE</scope>
    <source>
        <strain evidence="3">F1926</strain>
        <plasmid evidence="3">unnamed1</plasmid>
    </source>
</reference>
<evidence type="ECO:0000256" key="1">
    <source>
        <dbReference type="SAM" id="SignalP"/>
    </source>
</evidence>
<organism evidence="3">
    <name type="scientific">Tritonibacter mobilis F1926</name>
    <dbReference type="NCBI Taxonomy" id="1265309"/>
    <lineage>
        <taxon>Bacteria</taxon>
        <taxon>Pseudomonadati</taxon>
        <taxon>Pseudomonadota</taxon>
        <taxon>Alphaproteobacteria</taxon>
        <taxon>Rhodobacterales</taxon>
        <taxon>Paracoccaceae</taxon>
        <taxon>Tritonibacter</taxon>
    </lineage>
</organism>
<evidence type="ECO:0000259" key="2">
    <source>
        <dbReference type="Pfam" id="PF03886"/>
    </source>
</evidence>
<reference evidence="3" key="1">
    <citation type="journal article" date="2016" name="ISME J.">
        <title>Global occurrence and heterogeneity of the Roseobacter-clade species Ruegeria mobilis.</title>
        <authorList>
            <person name="Sonnenschein E."/>
            <person name="Gram L."/>
        </authorList>
    </citation>
    <scope>NUCLEOTIDE SEQUENCE [LARGE SCALE GENOMIC DNA]</scope>
    <source>
        <strain evidence="3">F1926</strain>
        <plasmid evidence="3">unnamed1</plasmid>
    </source>
</reference>
<dbReference type="Pfam" id="PF03886">
    <property type="entry name" value="ABC_trans_aux"/>
    <property type="match status" value="1"/>
</dbReference>
<dbReference type="GeneID" id="28252150"/>
<accession>A0A1B1A8Y6</accession>